<organism evidence="3">
    <name type="scientific">Absidia glauca</name>
    <name type="common">Pin mould</name>
    <dbReference type="NCBI Taxonomy" id="4829"/>
    <lineage>
        <taxon>Eukaryota</taxon>
        <taxon>Fungi</taxon>
        <taxon>Fungi incertae sedis</taxon>
        <taxon>Mucoromycota</taxon>
        <taxon>Mucoromycotina</taxon>
        <taxon>Mucoromycetes</taxon>
        <taxon>Mucorales</taxon>
        <taxon>Cunninghamellaceae</taxon>
        <taxon>Absidia</taxon>
    </lineage>
</organism>
<dbReference type="SUPFAM" id="SSF88723">
    <property type="entry name" value="PIN domain-like"/>
    <property type="match status" value="1"/>
</dbReference>
<dbReference type="GO" id="GO:0005697">
    <property type="term" value="C:telomerase holoenzyme complex"/>
    <property type="evidence" value="ECO:0007669"/>
    <property type="project" value="TreeGrafter"/>
</dbReference>
<feature type="compositionally biased region" description="Polar residues" evidence="1">
    <location>
        <begin position="44"/>
        <end position="61"/>
    </location>
</feature>
<dbReference type="CDD" id="cd09880">
    <property type="entry name" value="PIN_Smg5-6-like"/>
    <property type="match status" value="1"/>
</dbReference>
<feature type="region of interest" description="Disordered" evidence="1">
    <location>
        <begin position="174"/>
        <end position="223"/>
    </location>
</feature>
<feature type="compositionally biased region" description="Basic and acidic residues" evidence="1">
    <location>
        <begin position="183"/>
        <end position="195"/>
    </location>
</feature>
<dbReference type="PANTHER" id="PTHR15696">
    <property type="entry name" value="SMG-7 SUPPRESSOR WITH MORPHOLOGICAL EFFECT ON GENITALIA PROTEIN 7"/>
    <property type="match status" value="1"/>
</dbReference>
<dbReference type="GO" id="GO:0004540">
    <property type="term" value="F:RNA nuclease activity"/>
    <property type="evidence" value="ECO:0007669"/>
    <property type="project" value="UniProtKB-ARBA"/>
</dbReference>
<feature type="region of interest" description="Disordered" evidence="1">
    <location>
        <begin position="715"/>
        <end position="734"/>
    </location>
</feature>
<dbReference type="OMA" id="NFMYDIS"/>
<feature type="region of interest" description="Disordered" evidence="1">
    <location>
        <begin position="308"/>
        <end position="333"/>
    </location>
</feature>
<sequence>MSRSSRNSDKRSSRNDFYRGDDKTERRALFNPQSDHPIGFNRPLDNSTPTSTSGPINKTQPTQQSLRQRPSTRPSSSSSSPAPTRRSRGVLWDPNSGDLSPLTQRTQSPRKDRPAPPQPETVKDDPPAPTSVPSSKATDTMDSKMDEHRSHLKTLLNRIQKLEAKAAQLSEKSLKHPYFRGIQQDHGDRDDSTHYDDDDDDDTFNRGDQRRTPPDHTTTTAAESTIHPWLTMDNDQWHSTDQLWRDKMTLHLQLAHAYLDVMQFDYGFAEKKNLFSLCWKRAVYSLVEQFRQAFRRHQMLAVVVDAMTTGDSSSPTSHDDSDGTSMDDSDDDDGDFIPVMTENGMTLVQLSDDDDDDDDRVDKTMLQKTLDKHLHKLRTWMDTFLLVADGFYQQAMVVLRDLDTNELSHLETSLHLWRRTKRWKWYQCIPFRGDLARYRFIYGQKKKDYELAWRWYTLGVWLIPATGRFYFHQSLLLNSPQYSPLYELHKLYFGVRSLMVRRNGFVNAREGLVTLFENNRQWQAAALGKKKAKRRNNMANVEPDKKVCGLFIRLHGMLFTKIDLDFFTLTKRHYFETLFRTPSSASSSSTLPSSTTPHLTGQHLFWLETILLNLSSVYSYDYASSTFTAAVLLNKKAWVSPGEAQQGMVGLLETLDDSILFGHSIDLVCQVVIELLSRYLRDDDDDPATLRSSPSLPALPPVSLSIKANERLFFGSTDVGDPDDDDEQGDTDGGGDPHWMIYIYVLLHWMVVTGVGVRCKQPTANGSSIWERIIGQVAEHKSNNMDKITRTFWSLLMAFLTRLLKALPETTRYQLIDRHLLDTNNPWADDDDDDGDSWDDYLLRLLGPSPVLPEDDYLRGLGWLDDLFASTATPSNTFSVDAMALQRRIKILDFGFTLVKQMHQVLEYDPVQELFAVKTMDEEYKEDESLMAETEILPILTALDDAVLFDSTMPLDDDLDKQVDNVEANHHGNEDGIGSDDEDDDMMGQLKKRRQHLQSMLATMTQEKKHADTYGYQKLHMTRGKEREARLNRIREKVIPGQTVLVLDTNCFIGHIDAIRRLIQGGSWSIVIPLVVITELDGLKGNAPPLGTVADKALKLIEGTLASKQLRRDVIRIQTSHHNFMYDISIRSEQFIFGETDKNLDDLILSTCLWWKNNKKLPESSSPVVPVCLVTADRNLSVKARARDVQVIPVSGLMEISSGSRHP</sequence>
<evidence type="ECO:0000259" key="2">
    <source>
        <dbReference type="SMART" id="SM00670"/>
    </source>
</evidence>
<dbReference type="Gene3D" id="1.25.40.10">
    <property type="entry name" value="Tetratricopeptide repeat domain"/>
    <property type="match status" value="1"/>
</dbReference>
<feature type="compositionally biased region" description="Low complexity" evidence="1">
    <location>
        <begin position="62"/>
        <end position="84"/>
    </location>
</feature>
<dbReference type="InterPro" id="IPR045153">
    <property type="entry name" value="Est1/Ebs1-like"/>
</dbReference>
<dbReference type="InterPro" id="IPR002716">
    <property type="entry name" value="PIN_dom"/>
</dbReference>
<keyword evidence="4" id="KW-1185">Reference proteome</keyword>
<dbReference type="Pfam" id="PF10373">
    <property type="entry name" value="EST1_DNA_bind"/>
    <property type="match status" value="1"/>
</dbReference>
<reference evidence="3" key="1">
    <citation type="submission" date="2016-04" db="EMBL/GenBank/DDBJ databases">
        <authorList>
            <person name="Evans L.H."/>
            <person name="Alamgir A."/>
            <person name="Owens N."/>
            <person name="Weber N.D."/>
            <person name="Virtaneva K."/>
            <person name="Barbian K."/>
            <person name="Babar A."/>
            <person name="Rosenke K."/>
        </authorList>
    </citation>
    <scope>NUCLEOTIDE SEQUENCE [LARGE SCALE GENOMIC DNA]</scope>
    <source>
        <strain evidence="3">CBS 101.48</strain>
    </source>
</reference>
<feature type="compositionally biased region" description="Acidic residues" evidence="1">
    <location>
        <begin position="720"/>
        <end position="730"/>
    </location>
</feature>
<dbReference type="GO" id="GO:0000184">
    <property type="term" value="P:nuclear-transcribed mRNA catabolic process, nonsense-mediated decay"/>
    <property type="evidence" value="ECO:0007669"/>
    <property type="project" value="TreeGrafter"/>
</dbReference>
<dbReference type="InParanoid" id="A0A163KKW9"/>
<dbReference type="InterPro" id="IPR018834">
    <property type="entry name" value="DNA/RNA-bd_Est1-type"/>
</dbReference>
<dbReference type="EMBL" id="LT554937">
    <property type="protein sequence ID" value="SAM08873.1"/>
    <property type="molecule type" value="Genomic_DNA"/>
</dbReference>
<protein>
    <recommendedName>
        <fullName evidence="2">PIN domain-containing protein</fullName>
    </recommendedName>
</protein>
<evidence type="ECO:0000313" key="3">
    <source>
        <dbReference type="EMBL" id="SAM08873.1"/>
    </source>
</evidence>
<dbReference type="GO" id="GO:0070034">
    <property type="term" value="F:telomerase RNA binding"/>
    <property type="evidence" value="ECO:0007669"/>
    <property type="project" value="TreeGrafter"/>
</dbReference>
<gene>
    <name evidence="3" type="primary">ABSGL_14539.1 scaffold 14663</name>
</gene>
<dbReference type="InterPro" id="IPR011990">
    <property type="entry name" value="TPR-like_helical_dom_sf"/>
</dbReference>
<dbReference type="Gene3D" id="3.40.50.1010">
    <property type="entry name" value="5'-nuclease"/>
    <property type="match status" value="1"/>
</dbReference>
<dbReference type="InterPro" id="IPR029060">
    <property type="entry name" value="PIN-like_dom_sf"/>
</dbReference>
<dbReference type="SMART" id="SM00670">
    <property type="entry name" value="PINc"/>
    <property type="match status" value="1"/>
</dbReference>
<dbReference type="GO" id="GO:0042162">
    <property type="term" value="F:telomeric DNA binding"/>
    <property type="evidence" value="ECO:0007669"/>
    <property type="project" value="TreeGrafter"/>
</dbReference>
<dbReference type="Proteomes" id="UP000078561">
    <property type="component" value="Unassembled WGS sequence"/>
</dbReference>
<proteinExistence type="predicted"/>
<dbReference type="PANTHER" id="PTHR15696:SF0">
    <property type="entry name" value="TELOMERASE-BINDING PROTEIN EST1A"/>
    <property type="match status" value="1"/>
</dbReference>
<feature type="compositionally biased region" description="Basic and acidic residues" evidence="1">
    <location>
        <begin position="1"/>
        <end position="28"/>
    </location>
</feature>
<feature type="compositionally biased region" description="Basic and acidic residues" evidence="1">
    <location>
        <begin position="203"/>
        <end position="214"/>
    </location>
</feature>
<dbReference type="Pfam" id="PF13638">
    <property type="entry name" value="PIN_4"/>
    <property type="match status" value="1"/>
</dbReference>
<feature type="compositionally biased region" description="Basic and acidic residues" evidence="1">
    <location>
        <begin position="139"/>
        <end position="148"/>
    </location>
</feature>
<name>A0A163KKW9_ABSGL</name>
<dbReference type="STRING" id="4829.A0A163KKW9"/>
<dbReference type="OrthoDB" id="2017974at2759"/>
<dbReference type="AlphaFoldDB" id="A0A163KKW9"/>
<accession>A0A163KKW9</accession>
<feature type="compositionally biased region" description="Polar residues" evidence="1">
    <location>
        <begin position="97"/>
        <end position="107"/>
    </location>
</feature>
<evidence type="ECO:0000313" key="4">
    <source>
        <dbReference type="Proteomes" id="UP000078561"/>
    </source>
</evidence>
<dbReference type="SUPFAM" id="SSF48452">
    <property type="entry name" value="TPR-like"/>
    <property type="match status" value="1"/>
</dbReference>
<evidence type="ECO:0000256" key="1">
    <source>
        <dbReference type="SAM" id="MobiDB-lite"/>
    </source>
</evidence>
<feature type="domain" description="PIN" evidence="2">
    <location>
        <begin position="1043"/>
        <end position="1182"/>
    </location>
</feature>
<feature type="region of interest" description="Disordered" evidence="1">
    <location>
        <begin position="1"/>
        <end position="148"/>
    </location>
</feature>